<dbReference type="RefSeq" id="WP_232498904.1">
    <property type="nucleotide sequence ID" value="NZ_BAAANH010000003.1"/>
</dbReference>
<gene>
    <name evidence="1" type="ORF">GCM10009747_16310</name>
</gene>
<sequence>MTTERLERGLAFLRLSATTDDDLDAAPYGAGMTEIHCEVSPADFDATVVETSDARIVRVMGRGVCPTPGWRVELVAAAGGVDHRPETIVLELRETPPRESRSATRSRVSFEAMIEGPRAREVVVRFAWREGITLPLRGRVRSFA</sequence>
<dbReference type="EMBL" id="BAAANH010000003">
    <property type="protein sequence ID" value="GAA1758328.1"/>
    <property type="molecule type" value="Genomic_DNA"/>
</dbReference>
<evidence type="ECO:0000313" key="2">
    <source>
        <dbReference type="Proteomes" id="UP001500506"/>
    </source>
</evidence>
<name>A0ABN2KK71_9MICO</name>
<evidence type="ECO:0000313" key="1">
    <source>
        <dbReference type="EMBL" id="GAA1758328.1"/>
    </source>
</evidence>
<reference evidence="1 2" key="1">
    <citation type="journal article" date="2019" name="Int. J. Syst. Evol. Microbiol.">
        <title>The Global Catalogue of Microorganisms (GCM) 10K type strain sequencing project: providing services to taxonomists for standard genome sequencing and annotation.</title>
        <authorList>
            <consortium name="The Broad Institute Genomics Platform"/>
            <consortium name="The Broad Institute Genome Sequencing Center for Infectious Disease"/>
            <person name="Wu L."/>
            <person name="Ma J."/>
        </authorList>
    </citation>
    <scope>NUCLEOTIDE SEQUENCE [LARGE SCALE GENOMIC DNA]</scope>
    <source>
        <strain evidence="1 2">JCM 14319</strain>
    </source>
</reference>
<dbReference type="Proteomes" id="UP001500506">
    <property type="component" value="Unassembled WGS sequence"/>
</dbReference>
<accession>A0ABN2KK71</accession>
<keyword evidence="2" id="KW-1185">Reference proteome</keyword>
<proteinExistence type="predicted"/>
<comment type="caution">
    <text evidence="1">The sequence shown here is derived from an EMBL/GenBank/DDBJ whole genome shotgun (WGS) entry which is preliminary data.</text>
</comment>
<organism evidence="1 2">
    <name type="scientific">Agromyces humatus</name>
    <dbReference type="NCBI Taxonomy" id="279573"/>
    <lineage>
        <taxon>Bacteria</taxon>
        <taxon>Bacillati</taxon>
        <taxon>Actinomycetota</taxon>
        <taxon>Actinomycetes</taxon>
        <taxon>Micrococcales</taxon>
        <taxon>Microbacteriaceae</taxon>
        <taxon>Agromyces</taxon>
    </lineage>
</organism>
<protein>
    <submittedName>
        <fullName evidence="1">Uncharacterized protein</fullName>
    </submittedName>
</protein>